<dbReference type="Pfam" id="PF25877">
    <property type="entry name" value="WHD_SOWAH"/>
    <property type="match status" value="1"/>
</dbReference>
<dbReference type="EnsemblMetazoa" id="ACOM042468-RA">
    <property type="protein sequence ID" value="ACOM042468-PA.1"/>
    <property type="gene ID" value="ACOM042468"/>
</dbReference>
<dbReference type="InterPro" id="IPR036770">
    <property type="entry name" value="Ankyrin_rpt-contain_sf"/>
</dbReference>
<reference evidence="5" key="1">
    <citation type="submission" date="2022-08" db="UniProtKB">
        <authorList>
            <consortium name="EnsemblMetazoa"/>
        </authorList>
    </citation>
    <scope>IDENTIFICATION</scope>
</reference>
<dbReference type="Gene3D" id="1.25.40.20">
    <property type="entry name" value="Ankyrin repeat-containing domain"/>
    <property type="match status" value="1"/>
</dbReference>
<feature type="region of interest" description="Disordered" evidence="3">
    <location>
        <begin position="172"/>
        <end position="263"/>
    </location>
</feature>
<feature type="region of interest" description="Disordered" evidence="3">
    <location>
        <begin position="582"/>
        <end position="664"/>
    </location>
</feature>
<feature type="compositionally biased region" description="Basic and acidic residues" evidence="3">
    <location>
        <begin position="510"/>
        <end position="523"/>
    </location>
</feature>
<evidence type="ECO:0000256" key="3">
    <source>
        <dbReference type="SAM" id="MobiDB-lite"/>
    </source>
</evidence>
<feature type="compositionally biased region" description="Pro residues" evidence="3">
    <location>
        <begin position="111"/>
        <end position="122"/>
    </location>
</feature>
<dbReference type="VEuPathDB" id="VectorBase:ACON2_040155"/>
<dbReference type="Proteomes" id="UP000075882">
    <property type="component" value="Unassembled WGS sequence"/>
</dbReference>
<proteinExistence type="predicted"/>
<dbReference type="AlphaFoldDB" id="A0A8W7Q3Y7"/>
<feature type="compositionally biased region" description="Low complexity" evidence="3">
    <location>
        <begin position="458"/>
        <end position="467"/>
    </location>
</feature>
<name>A0A8W7Q3Y7_ANOCL</name>
<feature type="compositionally biased region" description="Basic and acidic residues" evidence="3">
    <location>
        <begin position="252"/>
        <end position="263"/>
    </location>
</feature>
<evidence type="ECO:0000256" key="1">
    <source>
        <dbReference type="ARBA" id="ARBA00022737"/>
    </source>
</evidence>
<dbReference type="PANTHER" id="PTHR14491:SF7">
    <property type="entry name" value="SOSONDOWAH, ISOFORM G"/>
    <property type="match status" value="1"/>
</dbReference>
<keyword evidence="2" id="KW-0040">ANK repeat</keyword>
<feature type="region of interest" description="Disordered" evidence="3">
    <location>
        <begin position="422"/>
        <end position="523"/>
    </location>
</feature>
<evidence type="ECO:0000259" key="4">
    <source>
        <dbReference type="Pfam" id="PF25877"/>
    </source>
</evidence>
<feature type="compositionally biased region" description="Polar residues" evidence="3">
    <location>
        <begin position="615"/>
        <end position="627"/>
    </location>
</feature>
<feature type="compositionally biased region" description="Polar residues" evidence="3">
    <location>
        <begin position="468"/>
        <end position="490"/>
    </location>
</feature>
<feature type="compositionally biased region" description="Polar residues" evidence="3">
    <location>
        <begin position="86"/>
        <end position="95"/>
    </location>
</feature>
<dbReference type="VEuPathDB" id="VectorBase:ACON2_042074"/>
<accession>A0A8W7Q3Y7</accession>
<sequence length="664" mass="73483">MDTEPKELSMEEIRKFMVLNNYKLTNHTLVKHFRSFLTNKDTQDEARRRFKEYVNKIASVKHEGNEKYLVLRRKYYNGIPPEDAGTESQPMSPASRSYGLLGSDSEASPLRQPPPYRPPPVVSPDTVSYQGSPRGSVALNRRNSSDYVRSGSEISFGSEFASVDSRKVNPLLVRSNSNDTRSLPDGGRKPSVDMMVPYDDGAPPAIPPRKRVSESGGSIASNSRQNSVEERSTGSVSDTRSENKENVASAEPEEKGVVASEENKLSVKEKMMKFNRFASEEEAKIPSPIGKKKPDKNAEETLNTENLMQHPNAKEWLIAAAKSDYQLLAKLSTEHPNLVKLQGYTALHIATQFGRNDIFELLCNVYKADRDLLDWSGKKALEYQKQMTSVSESTFSSEYERKVSKHEKFFTLPSKTLSPLARGGTFMRRKRRQRPATSDQMTLRNFVDSFPHPPAGPRAPAAAGSAADTNNNNRPGSISSSNTAKTKPTISSAANTASATANPPPAEGASLERRNRSNQKKDSGFLRIGSLNVRVKKTTEAFSNFLGVGTNQTRIPPTAIRSSAPPDTLFIDKLHKSWGSADNIQKEDSAMPPPKYGPVKKRRQKRDIEYDPSNDHFSQSVPTTPSQIRAPVGPLSENPDGESMGDSDSDTACGFDSNWRPTYI</sequence>
<keyword evidence="1" id="KW-0677">Repeat</keyword>
<evidence type="ECO:0000313" key="5">
    <source>
        <dbReference type="EnsemblMetazoa" id="ACOM042468-PA.1"/>
    </source>
</evidence>
<protein>
    <recommendedName>
        <fullName evidence="4">SOWAHA-C winged helix-turn-helix domain-containing protein</fullName>
    </recommendedName>
</protein>
<dbReference type="SUPFAM" id="SSF48403">
    <property type="entry name" value="Ankyrin repeat"/>
    <property type="match status" value="1"/>
</dbReference>
<feature type="compositionally biased region" description="Low complexity" evidence="3">
    <location>
        <begin position="491"/>
        <end position="501"/>
    </location>
</feature>
<dbReference type="PANTHER" id="PTHR14491">
    <property type="entry name" value="SOSONDOWAH, ISOFORM G"/>
    <property type="match status" value="1"/>
</dbReference>
<feature type="region of interest" description="Disordered" evidence="3">
    <location>
        <begin position="80"/>
        <end position="149"/>
    </location>
</feature>
<dbReference type="InterPro" id="IPR058889">
    <property type="entry name" value="WHD_SOWAHA-C"/>
</dbReference>
<feature type="compositionally biased region" description="Acidic residues" evidence="3">
    <location>
        <begin position="639"/>
        <end position="649"/>
    </location>
</feature>
<evidence type="ECO:0000256" key="2">
    <source>
        <dbReference type="ARBA" id="ARBA00023043"/>
    </source>
</evidence>
<feature type="domain" description="SOWAHA-C winged helix-turn-helix" evidence="4">
    <location>
        <begin position="7"/>
        <end position="89"/>
    </location>
</feature>
<organism evidence="5">
    <name type="scientific">Anopheles coluzzii</name>
    <name type="common">African malaria mosquito</name>
    <dbReference type="NCBI Taxonomy" id="1518534"/>
    <lineage>
        <taxon>Eukaryota</taxon>
        <taxon>Metazoa</taxon>
        <taxon>Ecdysozoa</taxon>
        <taxon>Arthropoda</taxon>
        <taxon>Hexapoda</taxon>
        <taxon>Insecta</taxon>
        <taxon>Pterygota</taxon>
        <taxon>Neoptera</taxon>
        <taxon>Endopterygota</taxon>
        <taxon>Diptera</taxon>
        <taxon>Nematocera</taxon>
        <taxon>Culicoidea</taxon>
        <taxon>Culicidae</taxon>
        <taxon>Anophelinae</taxon>
        <taxon>Anopheles</taxon>
    </lineage>
</organism>
<feature type="compositionally biased region" description="Polar residues" evidence="3">
    <location>
        <begin position="215"/>
        <end position="226"/>
    </location>
</feature>